<comment type="caution">
    <text evidence="3">The sequence shown here is derived from an EMBL/GenBank/DDBJ whole genome shotgun (WGS) entry which is preliminary data.</text>
</comment>
<feature type="domain" description="H-type lectin" evidence="2">
    <location>
        <begin position="51"/>
        <end position="114"/>
    </location>
</feature>
<dbReference type="InterPro" id="IPR019019">
    <property type="entry name" value="H-type_lectin_domain"/>
</dbReference>
<feature type="signal peptide" evidence="1">
    <location>
        <begin position="1"/>
        <end position="15"/>
    </location>
</feature>
<gene>
    <name evidence="3" type="ORF">PPRIM_AZ9-3.1.T0730173</name>
</gene>
<keyword evidence="1" id="KW-0732">Signal</keyword>
<reference evidence="3" key="1">
    <citation type="submission" date="2021-01" db="EMBL/GenBank/DDBJ databases">
        <authorList>
            <consortium name="Genoscope - CEA"/>
            <person name="William W."/>
        </authorList>
    </citation>
    <scope>NUCLEOTIDE SEQUENCE</scope>
</reference>
<evidence type="ECO:0000259" key="2">
    <source>
        <dbReference type="Pfam" id="PF09458"/>
    </source>
</evidence>
<dbReference type="OMA" id="FCINDAY"/>
<dbReference type="EMBL" id="CAJJDM010000076">
    <property type="protein sequence ID" value="CAD8085129.1"/>
    <property type="molecule type" value="Genomic_DNA"/>
</dbReference>
<evidence type="ECO:0000256" key="1">
    <source>
        <dbReference type="SAM" id="SignalP"/>
    </source>
</evidence>
<name>A0A8S1N0Z0_PARPR</name>
<dbReference type="Proteomes" id="UP000688137">
    <property type="component" value="Unassembled WGS sequence"/>
</dbReference>
<organism evidence="3 4">
    <name type="scientific">Paramecium primaurelia</name>
    <dbReference type="NCBI Taxonomy" id="5886"/>
    <lineage>
        <taxon>Eukaryota</taxon>
        <taxon>Sar</taxon>
        <taxon>Alveolata</taxon>
        <taxon>Ciliophora</taxon>
        <taxon>Intramacronucleata</taxon>
        <taxon>Oligohymenophorea</taxon>
        <taxon>Peniculida</taxon>
        <taxon>Parameciidae</taxon>
        <taxon>Paramecium</taxon>
    </lineage>
</organism>
<evidence type="ECO:0000313" key="3">
    <source>
        <dbReference type="EMBL" id="CAD8085129.1"/>
    </source>
</evidence>
<feature type="chain" id="PRO_5035883795" description="H-type lectin domain-containing protein" evidence="1">
    <location>
        <begin position="16"/>
        <end position="460"/>
    </location>
</feature>
<keyword evidence="4" id="KW-1185">Reference proteome</keyword>
<accession>A0A8S1N0Z0</accession>
<dbReference type="Pfam" id="PF09458">
    <property type="entry name" value="H_lectin"/>
    <property type="match status" value="1"/>
</dbReference>
<evidence type="ECO:0000313" key="4">
    <source>
        <dbReference type="Proteomes" id="UP000688137"/>
    </source>
</evidence>
<dbReference type="GO" id="GO:0030246">
    <property type="term" value="F:carbohydrate binding"/>
    <property type="evidence" value="ECO:0007669"/>
    <property type="project" value="InterPro"/>
</dbReference>
<protein>
    <recommendedName>
        <fullName evidence="2">H-type lectin domain-containing protein</fullName>
    </recommendedName>
</protein>
<dbReference type="AlphaFoldDB" id="A0A8S1N0Z0"/>
<sequence>MFIFHIIFSIISVYADHLFEQGEVSHFNYASNPNLILFNTTTKFRQEELFIPFAKQFSQVPDVYLNIMLLDFEYTFPQGYSLDITSISTMGFTVKVVCESTEQYYGFHFNWFAFNDESVQVINNLNITNPNSQYTHSYNKNCKINVALSNFVSYYAVGPQFNNLTGLSLTSESVTISFYNENLKQFGYQILLSSSDFILIGPTITDISLYGSSQIVSFPSGWDTQNCYPQLLGLKHDGTAQNLRLSGSVTYSPGVTVGFYPWFTSIIQSLQYNYFCINDAYFDLAVFGGLLQSKFFETKHQIETHIEISEINYFQNQNIEEEITIQNGIQFIQIIYYWKCLGYEQLKLQVFCPEVWCSSIQIQCNINKTNTIRLKAKFTLQQVNNNIQILLKLPHHSLRPKLQNNKTHSKKYYLKLKCYNDFILHLIFQIKNQHQNCQLCIHSSVFQQNLFIFTLQSYFG</sequence>
<proteinExistence type="predicted"/>
<dbReference type="GO" id="GO:0007155">
    <property type="term" value="P:cell adhesion"/>
    <property type="evidence" value="ECO:0007669"/>
    <property type="project" value="InterPro"/>
</dbReference>